<dbReference type="CDD" id="cd15831">
    <property type="entry name" value="BTAD"/>
    <property type="match status" value="1"/>
</dbReference>
<dbReference type="InterPro" id="IPR036388">
    <property type="entry name" value="WH-like_DNA-bd_sf"/>
</dbReference>
<reference evidence="8" key="1">
    <citation type="submission" date="2020-09" db="EMBL/GenBank/DDBJ databases">
        <title>Whole genome shotgun sequence of Streptomyces xanthophaeus NBRC 12829.</title>
        <authorList>
            <person name="Komaki H."/>
            <person name="Tamura T."/>
        </authorList>
    </citation>
    <scope>NUCLEOTIDE SEQUENCE</scope>
    <source>
        <strain evidence="8">NBRC 12829</strain>
    </source>
</reference>
<evidence type="ECO:0000256" key="6">
    <source>
        <dbReference type="PROSITE-ProRule" id="PRU01091"/>
    </source>
</evidence>
<dbReference type="InterPro" id="IPR051677">
    <property type="entry name" value="AfsR-DnrI-RedD_regulator"/>
</dbReference>
<dbReference type="Pfam" id="PF00486">
    <property type="entry name" value="Trans_reg_C"/>
    <property type="match status" value="1"/>
</dbReference>
<dbReference type="InterPro" id="IPR016032">
    <property type="entry name" value="Sig_transdc_resp-reg_C-effctor"/>
</dbReference>
<dbReference type="SUPFAM" id="SSF48452">
    <property type="entry name" value="TPR-like"/>
    <property type="match status" value="1"/>
</dbReference>
<dbReference type="RefSeq" id="WP_078904275.1">
    <property type="nucleotide sequence ID" value="NZ_BNEE01000008.1"/>
</dbReference>
<dbReference type="AlphaFoldDB" id="A0A919LGP8"/>
<accession>A0A919LGP8</accession>
<evidence type="ECO:0000256" key="1">
    <source>
        <dbReference type="ARBA" id="ARBA00005820"/>
    </source>
</evidence>
<dbReference type="InterPro" id="IPR001867">
    <property type="entry name" value="OmpR/PhoB-type_DNA-bd"/>
</dbReference>
<feature type="DNA-binding region" description="OmpR/PhoB-type" evidence="6">
    <location>
        <begin position="96"/>
        <end position="203"/>
    </location>
</feature>
<dbReference type="PROSITE" id="PS51755">
    <property type="entry name" value="OMPR_PHOB"/>
    <property type="match status" value="1"/>
</dbReference>
<keyword evidence="9" id="KW-1185">Reference proteome</keyword>
<dbReference type="Proteomes" id="UP000600026">
    <property type="component" value="Unassembled WGS sequence"/>
</dbReference>
<dbReference type="SMART" id="SM01043">
    <property type="entry name" value="BTAD"/>
    <property type="match status" value="1"/>
</dbReference>
<dbReference type="InterPro" id="IPR011990">
    <property type="entry name" value="TPR-like_helical_dom_sf"/>
</dbReference>
<keyword evidence="3" id="KW-0805">Transcription regulation</keyword>
<dbReference type="EMBL" id="BNEE01000008">
    <property type="protein sequence ID" value="GHI90306.1"/>
    <property type="molecule type" value="Genomic_DNA"/>
</dbReference>
<dbReference type="PANTHER" id="PTHR35807">
    <property type="entry name" value="TRANSCRIPTIONAL REGULATOR REDD-RELATED"/>
    <property type="match status" value="1"/>
</dbReference>
<evidence type="ECO:0000256" key="3">
    <source>
        <dbReference type="ARBA" id="ARBA00023015"/>
    </source>
</evidence>
<dbReference type="GO" id="GO:0006355">
    <property type="term" value="P:regulation of DNA-templated transcription"/>
    <property type="evidence" value="ECO:0007669"/>
    <property type="project" value="InterPro"/>
</dbReference>
<evidence type="ECO:0000256" key="4">
    <source>
        <dbReference type="ARBA" id="ARBA00023125"/>
    </source>
</evidence>
<feature type="domain" description="OmpR/PhoB-type" evidence="7">
    <location>
        <begin position="96"/>
        <end position="203"/>
    </location>
</feature>
<keyword evidence="4 6" id="KW-0238">DNA-binding</keyword>
<gene>
    <name evidence="8" type="ORF">Sxan_76700</name>
</gene>
<organism evidence="8 9">
    <name type="scientific">Streptomyces xanthophaeus</name>
    <dbReference type="NCBI Taxonomy" id="67385"/>
    <lineage>
        <taxon>Bacteria</taxon>
        <taxon>Bacillati</taxon>
        <taxon>Actinomycetota</taxon>
        <taxon>Actinomycetes</taxon>
        <taxon>Kitasatosporales</taxon>
        <taxon>Streptomycetaceae</taxon>
        <taxon>Streptomyces</taxon>
    </lineage>
</organism>
<dbReference type="InterPro" id="IPR005158">
    <property type="entry name" value="BTAD"/>
</dbReference>
<dbReference type="SMART" id="SM00862">
    <property type="entry name" value="Trans_reg_C"/>
    <property type="match status" value="1"/>
</dbReference>
<dbReference type="Gene3D" id="1.10.10.10">
    <property type="entry name" value="Winged helix-like DNA-binding domain superfamily/Winged helix DNA-binding domain"/>
    <property type="match status" value="1"/>
</dbReference>
<protein>
    <recommendedName>
        <fullName evidence="7">OmpR/PhoB-type domain-containing protein</fullName>
    </recommendedName>
</protein>
<evidence type="ECO:0000259" key="7">
    <source>
        <dbReference type="PROSITE" id="PS51755"/>
    </source>
</evidence>
<dbReference type="OrthoDB" id="4336084at2"/>
<dbReference type="SUPFAM" id="SSF46894">
    <property type="entry name" value="C-terminal effector domain of the bipartite response regulators"/>
    <property type="match status" value="1"/>
</dbReference>
<keyword evidence="5" id="KW-0804">Transcription</keyword>
<comment type="caution">
    <text evidence="8">The sequence shown here is derived from an EMBL/GenBank/DDBJ whole genome shotgun (WGS) entry which is preliminary data.</text>
</comment>
<evidence type="ECO:0000313" key="8">
    <source>
        <dbReference type="EMBL" id="GHI90306.1"/>
    </source>
</evidence>
<comment type="similarity">
    <text evidence="1">Belongs to the AfsR/DnrI/RedD regulatory family.</text>
</comment>
<proteinExistence type="inferred from homology"/>
<evidence type="ECO:0000313" key="9">
    <source>
        <dbReference type="Proteomes" id="UP000600026"/>
    </source>
</evidence>
<dbReference type="GO" id="GO:0003677">
    <property type="term" value="F:DNA binding"/>
    <property type="evidence" value="ECO:0007669"/>
    <property type="project" value="UniProtKB-UniRule"/>
</dbReference>
<dbReference type="PANTHER" id="PTHR35807:SF1">
    <property type="entry name" value="TRANSCRIPTIONAL REGULATOR REDD"/>
    <property type="match status" value="1"/>
</dbReference>
<evidence type="ECO:0000256" key="5">
    <source>
        <dbReference type="ARBA" id="ARBA00023163"/>
    </source>
</evidence>
<dbReference type="Pfam" id="PF03704">
    <property type="entry name" value="BTAD"/>
    <property type="match status" value="1"/>
</dbReference>
<dbReference type="Gene3D" id="1.25.40.10">
    <property type="entry name" value="Tetratricopeptide repeat domain"/>
    <property type="match status" value="1"/>
</dbReference>
<name>A0A919LGP8_9ACTN</name>
<keyword evidence="2" id="KW-0902">Two-component regulatory system</keyword>
<evidence type="ECO:0000256" key="2">
    <source>
        <dbReference type="ARBA" id="ARBA00023012"/>
    </source>
</evidence>
<sequence>MANDKVDAGIASPGNPDAWRIAELEREVRELRRTNKALRRCVARDLELELDPENAVGGRAAAGSGMANGMRDGLRDGVTQGVTKNLENAGRNDPPAASRRAEPRAMVAFRALGPIEAVVGDRLVDLGAPKQRALLALLVSRVGRPVTFDVIVEELWTGRPPPSAVASVQAYIANLRRALEPGRTPRTQPTVLRTYGRGYLLDSRVVEVDVERFSERAVAGWKALDRGDPQGAVREFEGGLALWRGSAYAEVADTVYVRPDVARLEELRLSVVEGRCAALLAAGAHEIAVAELEAFVQDHPLREYGCELLSLALYRAGRQADALAVLRTNQRRLAEELGIDPRLALQLLEKQILNQAPSLDWQPHARVAVKPARRAATVSDQRGLHWGGALRQPPHHGVLPRGDFLRPRLPAEL</sequence>
<dbReference type="GO" id="GO:0000160">
    <property type="term" value="P:phosphorelay signal transduction system"/>
    <property type="evidence" value="ECO:0007669"/>
    <property type="project" value="UniProtKB-KW"/>
</dbReference>